<organism evidence="4 5">
    <name type="scientific">Streptomyces thermolineatus</name>
    <dbReference type="NCBI Taxonomy" id="44033"/>
    <lineage>
        <taxon>Bacteria</taxon>
        <taxon>Bacillati</taxon>
        <taxon>Actinomycetota</taxon>
        <taxon>Actinomycetes</taxon>
        <taxon>Kitasatosporales</taxon>
        <taxon>Streptomycetaceae</taxon>
        <taxon>Streptomyces</taxon>
    </lineage>
</organism>
<gene>
    <name evidence="4" type="ORF">GCM10010406_15370</name>
</gene>
<evidence type="ECO:0000256" key="2">
    <source>
        <dbReference type="ARBA" id="ARBA00023033"/>
    </source>
</evidence>
<dbReference type="PANTHER" id="PTHR13789:SF309">
    <property type="entry name" value="PUTATIVE (AFU_ORTHOLOGUE AFUA_6G14510)-RELATED"/>
    <property type="match status" value="1"/>
</dbReference>
<dbReference type="GO" id="GO:0004497">
    <property type="term" value="F:monooxygenase activity"/>
    <property type="evidence" value="ECO:0007669"/>
    <property type="project" value="UniProtKB-KW"/>
</dbReference>
<protein>
    <submittedName>
        <fullName evidence="4">FAD-dependent monooxygenase</fullName>
    </submittedName>
</protein>
<evidence type="ECO:0000313" key="4">
    <source>
        <dbReference type="EMBL" id="GAA2480069.1"/>
    </source>
</evidence>
<evidence type="ECO:0000313" key="5">
    <source>
        <dbReference type="Proteomes" id="UP001501358"/>
    </source>
</evidence>
<dbReference type="Gene3D" id="3.50.50.60">
    <property type="entry name" value="FAD/NAD(P)-binding domain"/>
    <property type="match status" value="1"/>
</dbReference>
<dbReference type="InterPro" id="IPR002938">
    <property type="entry name" value="FAD-bd"/>
</dbReference>
<feature type="domain" description="FAD-binding" evidence="3">
    <location>
        <begin position="6"/>
        <end position="346"/>
    </location>
</feature>
<dbReference type="EMBL" id="BAAATA010000006">
    <property type="protein sequence ID" value="GAA2480069.1"/>
    <property type="molecule type" value="Genomic_DNA"/>
</dbReference>
<accession>A0ABN3LCM2</accession>
<dbReference type="PANTHER" id="PTHR13789">
    <property type="entry name" value="MONOOXYGENASE"/>
    <property type="match status" value="1"/>
</dbReference>
<evidence type="ECO:0000256" key="1">
    <source>
        <dbReference type="ARBA" id="ARBA00023002"/>
    </source>
</evidence>
<reference evidence="4 5" key="1">
    <citation type="journal article" date="2019" name="Int. J. Syst. Evol. Microbiol.">
        <title>The Global Catalogue of Microorganisms (GCM) 10K type strain sequencing project: providing services to taxonomists for standard genome sequencing and annotation.</title>
        <authorList>
            <consortium name="The Broad Institute Genomics Platform"/>
            <consortium name="The Broad Institute Genome Sequencing Center for Infectious Disease"/>
            <person name="Wu L."/>
            <person name="Ma J."/>
        </authorList>
    </citation>
    <scope>NUCLEOTIDE SEQUENCE [LARGE SCALE GENOMIC DNA]</scope>
    <source>
        <strain evidence="4 5">JCM 6307</strain>
    </source>
</reference>
<dbReference type="InterPro" id="IPR036188">
    <property type="entry name" value="FAD/NAD-bd_sf"/>
</dbReference>
<dbReference type="PRINTS" id="PR00420">
    <property type="entry name" value="RNGMNOXGNASE"/>
</dbReference>
<keyword evidence="1" id="KW-0560">Oxidoreductase</keyword>
<dbReference type="RefSeq" id="WP_344382359.1">
    <property type="nucleotide sequence ID" value="NZ_BAAATA010000006.1"/>
</dbReference>
<comment type="caution">
    <text evidence="4">The sequence shown here is derived from an EMBL/GenBank/DDBJ whole genome shotgun (WGS) entry which is preliminary data.</text>
</comment>
<sequence length="395" mass="40741">MAARRAVVVGAGIGGLTAAAALCERGWRTTVLERAPALEPVGAGIALAPNAQRCLDTLGGDRRTGDRVRAMASFHGSAGLRLPGGRWISRSSQAAAAERFGGPVVVVHRADVVALLTGLLPAGTLRTGVPALSVRPGGGAEPAVVGTADGELEADLVVAADGIHSGVRRQLFPRHPGPRYTGSTSWRAVVEPPAEPFEPHETWGRGRLWGSIPLADGRVYCYATAAVPAGGSEPDERDALRRLFGSWHHPVPALIDAMGPGTVLRHDIHSAAAPLPAHHVGRIVLIGDAAHAMPPNLGQGGCQAVEDAVVLAHLAGPGDAETDLDAALAAHTAQRLPRTTAVVRRSERIARLTALRSVPAVAARTALFAAAGRLAPDLALRGLDGIADWSPPAAR</sequence>
<dbReference type="Pfam" id="PF01494">
    <property type="entry name" value="FAD_binding_3"/>
    <property type="match status" value="1"/>
</dbReference>
<dbReference type="SUPFAM" id="SSF51905">
    <property type="entry name" value="FAD/NAD(P)-binding domain"/>
    <property type="match status" value="1"/>
</dbReference>
<dbReference type="Proteomes" id="UP001501358">
    <property type="component" value="Unassembled WGS sequence"/>
</dbReference>
<name>A0ABN3LCM2_9ACTN</name>
<proteinExistence type="predicted"/>
<evidence type="ECO:0000259" key="3">
    <source>
        <dbReference type="Pfam" id="PF01494"/>
    </source>
</evidence>
<keyword evidence="5" id="KW-1185">Reference proteome</keyword>
<keyword evidence="2 4" id="KW-0503">Monooxygenase</keyword>
<dbReference type="InterPro" id="IPR050493">
    <property type="entry name" value="FAD-dep_Monooxygenase_BioMet"/>
</dbReference>